<dbReference type="KEGG" id="sper:EW093_13450"/>
<dbReference type="InterPro" id="IPR038636">
    <property type="entry name" value="Wzi_sf"/>
</dbReference>
<dbReference type="OrthoDB" id="362631at2"/>
<evidence type="ECO:0008006" key="3">
    <source>
        <dbReference type="Google" id="ProtNLM"/>
    </source>
</evidence>
<protein>
    <recommendedName>
        <fullName evidence="3">Capsule assembly Wzi family protein</fullName>
    </recommendedName>
</protein>
<dbReference type="AlphaFoldDB" id="A0A5C1QC56"/>
<proteinExistence type="predicted"/>
<dbReference type="Proteomes" id="UP000323824">
    <property type="component" value="Chromosome"/>
</dbReference>
<dbReference type="EMBL" id="CP035807">
    <property type="protein sequence ID" value="QEN05673.1"/>
    <property type="molecule type" value="Genomic_DNA"/>
</dbReference>
<evidence type="ECO:0000313" key="2">
    <source>
        <dbReference type="Proteomes" id="UP000323824"/>
    </source>
</evidence>
<keyword evidence="2" id="KW-1185">Reference proteome</keyword>
<dbReference type="RefSeq" id="WP_149568907.1">
    <property type="nucleotide sequence ID" value="NZ_CP035807.1"/>
</dbReference>
<evidence type="ECO:0000313" key="1">
    <source>
        <dbReference type="EMBL" id="QEN05673.1"/>
    </source>
</evidence>
<gene>
    <name evidence="1" type="ORF">EW093_13450</name>
</gene>
<dbReference type="Gene3D" id="2.40.160.130">
    <property type="entry name" value="Capsule assembly protein Wzi"/>
    <property type="match status" value="1"/>
</dbReference>
<reference evidence="1 2" key="1">
    <citation type="submission" date="2019-02" db="EMBL/GenBank/DDBJ databases">
        <authorList>
            <person name="Fomenkov A."/>
            <person name="Dubinina G."/>
            <person name="Grabovich M."/>
            <person name="Vincze T."/>
            <person name="Roberts R.J."/>
        </authorList>
    </citation>
    <scope>NUCLEOTIDE SEQUENCE [LARGE SCALE GENOMIC DNA]</scope>
    <source>
        <strain evidence="1 2">P</strain>
    </source>
</reference>
<reference evidence="1 2" key="2">
    <citation type="submission" date="2019-09" db="EMBL/GenBank/DDBJ databases">
        <title>Complete Genome Sequence and Methylome Analysis of free living Spirochaetas.</title>
        <authorList>
            <person name="Leshcheva N."/>
            <person name="Mikheeva N."/>
        </authorList>
    </citation>
    <scope>NUCLEOTIDE SEQUENCE [LARGE SCALE GENOMIC DNA]</scope>
    <source>
        <strain evidence="1 2">P</strain>
    </source>
</reference>
<organism evidence="1 2">
    <name type="scientific">Thiospirochaeta perfilievii</name>
    <dbReference type="NCBI Taxonomy" id="252967"/>
    <lineage>
        <taxon>Bacteria</taxon>
        <taxon>Pseudomonadati</taxon>
        <taxon>Spirochaetota</taxon>
        <taxon>Spirochaetia</taxon>
        <taxon>Spirochaetales</taxon>
        <taxon>Spirochaetaceae</taxon>
        <taxon>Thiospirochaeta</taxon>
    </lineage>
</organism>
<sequence length="619" mass="70315">MKRFLTIILLTLSLNIYSQSHLSIDINDPVYLLLETSEKRGVLNFLPLSKPYAKSYVIKLLNQINLHRDQFSQGELDVLDYYLAEFGENSKKNLLSWNSKGDGNIPGLDNFSVGTIVSGNYRSNLNNSKSPNIYNGFSMFFKGDIGSSASYFGQFGFSVDKISPDLFYNNISLWLYSQENDTHGNEYKYYISGGKVNFYSGDNNDFVYPGTYAPYQFDSSAWSGHHTLLSAGLIDGVSNEYSYGLNTKDEISVQLYDNNLSLRMGTIKREWGHGDGSLYLSGTSVPFEGIDFNIKPSKWFEYSFVVGSLGNWFVDTWIDNSVSNPEFFSEQKMISLQQFSLIYNWGSLSLGSSAIWGKRFELAYLSPLLMPFMSQEYNGDFDNVNIFGGAEVKVPYLGNIYLSIFLDETSLSKFSEIFTYARNMYAYQGGLQRSLALLPFGQLTLQYTKVNPFVYSHYAEGNYPQYNVPVSMTYTHGGQNLGYFIPPNSDEILLKYQGFPRPNLLFTGSYQLIRHGTNEVVYDEAGDPIAFGQIFGDIYIPFNYKEVDSYPLKDFLNDGIYDWSNIISLKAEYSLSNRPVKIGLEYIFSSTFWVLNGRDITVPDTIYQNILALTFSINK</sequence>
<name>A0A5C1QC56_9SPIO</name>
<accession>A0A5C1QC56</accession>